<dbReference type="EMBL" id="QFFM01000041">
    <property type="protein sequence ID" value="PWG62077.1"/>
    <property type="molecule type" value="Genomic_DNA"/>
</dbReference>
<organism evidence="4 5">
    <name type="scientific">Bifidobacterium callitrichidarum</name>
    <dbReference type="NCBI Taxonomy" id="2052941"/>
    <lineage>
        <taxon>Bacteria</taxon>
        <taxon>Bacillati</taxon>
        <taxon>Actinomycetota</taxon>
        <taxon>Actinomycetes</taxon>
        <taxon>Bifidobacteriales</taxon>
        <taxon>Bifidobacteriaceae</taxon>
        <taxon>Bifidobacterium</taxon>
    </lineage>
</organism>
<dbReference type="GO" id="GO:0003677">
    <property type="term" value="F:DNA binding"/>
    <property type="evidence" value="ECO:0007669"/>
    <property type="project" value="UniProtKB-KW"/>
</dbReference>
<dbReference type="Pfam" id="PF07282">
    <property type="entry name" value="Cas12f1-like_TNB"/>
    <property type="match status" value="1"/>
</dbReference>
<sequence>MSQKYRIRAVKFDGAAVYLGLSPSGNPMWTRNPMRVMEHFASCWQAVFNGMRAYREEWEFKDGVKVGSHPLGSHTDQPMASTVGQMRERMPWLASCPTLLLHSAIRHENIDWYAGLKRKKKLGGPVPGLRRRNRCEPMFMMFARNGKDIAVRYRVVNRRSGCVEFNGMTPKDQRKPGDKAHWRIRIFIRLSEPVREFTKIIVHPSRNTIVFVNPVIARHGIPDQRDTIGADRGCKVTMALSDGRMLKIPQPSKRERRRLVHLQRRMSRMDLQNKANGMRSVRDSRRREKLRAEKNRLETHIRNRKHDWIEQQTTSLVLTSNRIALEALDVKRMTRRAKPKPDPNHPGQYLHNGRKAKSGLNQSILSNNWGEIRQRLTQKASLYDTIVKEVNPAYTSQTCSQCHYKDRNNRKSQALFHCLNCGYTDNADHNAGANIRDEAFNTPDEGSRRGGIHRTQPGRMSPPSPEEPMKRRSQATSNGPKTR</sequence>
<comment type="caution">
    <text evidence="4">The sequence shown here is derived from an EMBL/GenBank/DDBJ whole genome shotgun (WGS) entry which is preliminary data.</text>
</comment>
<name>A0A2U2MZ46_9BIFI</name>
<dbReference type="OrthoDB" id="6230307at2"/>
<evidence type="ECO:0000256" key="1">
    <source>
        <dbReference type="ARBA" id="ARBA00023125"/>
    </source>
</evidence>
<keyword evidence="5" id="KW-1185">Reference proteome</keyword>
<proteinExistence type="predicted"/>
<dbReference type="RefSeq" id="WP_109058167.1">
    <property type="nucleotide sequence ID" value="NZ_QFFM01000041.1"/>
</dbReference>
<protein>
    <submittedName>
        <fullName evidence="4">Transposase</fullName>
    </submittedName>
</protein>
<feature type="compositionally biased region" description="Polar residues" evidence="2">
    <location>
        <begin position="474"/>
        <end position="483"/>
    </location>
</feature>
<dbReference type="AlphaFoldDB" id="A0A2U2MZ46"/>
<evidence type="ECO:0000256" key="2">
    <source>
        <dbReference type="SAM" id="MobiDB-lite"/>
    </source>
</evidence>
<dbReference type="Proteomes" id="UP000245876">
    <property type="component" value="Unassembled WGS sequence"/>
</dbReference>
<reference evidence="4 5" key="1">
    <citation type="journal article" date="2018" name="Int. J. Syst. Evol. Microbiol.">
        <title>Bifidobacterium callitrichidarum sp. nov. from the faeces of the emperor tamarin (Saguinus imperator).</title>
        <authorList>
            <person name="Modesto M."/>
            <person name="Michelini S."/>
            <person name="Sansosti M.C."/>
            <person name="De Filippo C."/>
            <person name="Cavalieri D."/>
            <person name="Qvirist L."/>
            <person name="Andlid T."/>
            <person name="Spiezio C."/>
            <person name="Sandri C."/>
            <person name="Pascarelli S."/>
            <person name="Sgorbati B."/>
            <person name="Mattarelli P."/>
        </authorList>
    </citation>
    <scope>NUCLEOTIDE SEQUENCE [LARGE SCALE GENOMIC DNA]</scope>
    <source>
        <strain evidence="4 5">TRI 5</strain>
    </source>
</reference>
<dbReference type="NCBIfam" id="NF040570">
    <property type="entry name" value="guided_TnpB"/>
    <property type="match status" value="1"/>
</dbReference>
<evidence type="ECO:0000313" key="5">
    <source>
        <dbReference type="Proteomes" id="UP000245876"/>
    </source>
</evidence>
<keyword evidence="1" id="KW-0238">DNA-binding</keyword>
<accession>A0A2U2MZ46</accession>
<feature type="region of interest" description="Disordered" evidence="2">
    <location>
        <begin position="335"/>
        <end position="358"/>
    </location>
</feature>
<gene>
    <name evidence="4" type="ORF">DF196_12685</name>
</gene>
<evidence type="ECO:0000313" key="4">
    <source>
        <dbReference type="EMBL" id="PWG62077.1"/>
    </source>
</evidence>
<evidence type="ECO:0000259" key="3">
    <source>
        <dbReference type="Pfam" id="PF07282"/>
    </source>
</evidence>
<feature type="domain" description="Cas12f1-like TNB" evidence="3">
    <location>
        <begin position="369"/>
        <end position="435"/>
    </location>
</feature>
<feature type="region of interest" description="Disordered" evidence="2">
    <location>
        <begin position="437"/>
        <end position="483"/>
    </location>
</feature>
<dbReference type="InterPro" id="IPR010095">
    <property type="entry name" value="Cas12f1-like_TNB"/>
</dbReference>